<feature type="compositionally biased region" description="Pro residues" evidence="16">
    <location>
        <begin position="986"/>
        <end position="996"/>
    </location>
</feature>
<dbReference type="Gene3D" id="2.60.40.10">
    <property type="entry name" value="Immunoglobulins"/>
    <property type="match status" value="1"/>
</dbReference>
<keyword evidence="2" id="KW-0121">Carboxypeptidase</keyword>
<accession>A0A0M9DIW2</accession>
<sequence>MKAKIQQINAKIDELLARTWMKRLRISGSVAWNLFLLFLVFALVGTVFVGSVGAGYFASLVKDEPLRSKAELRNQIFSYEETSEIYFANDIYIGKLRTDLDRRETSLNNVAPDVINAVLATEDEYFREHTGIVPKAVIRGLLQDVTNSATQTGGSTLTQQLIKNQVLTNEVSYERKAKEILLAMRLEHFMTKEEILEAYLNIIPYGRNSSGRNIAGIETAAEGIFGIKAKELSLPQAAYIAGIPQAPFAYTPFTNTGELKSEKALQPGIDRMKTVLYRMKEAGYINDAQYQEALDYDITADFRGPEMRAEDRYPWLTYELENRAKDIIAEKLAQEDGIDAERLKSEKKLRDKYTILADRDVRSKGYRIYSTINKDMYDAMQKAAQNFQYYGHTYTGKGKDPVTGEEIDIEMPVQVGSILIENTTGRILSFVGGRDFKTTQVNHATQAYRSNGSTMKPLLVYAPAIEYGVIGAGSPLVDVKFSIGSWSPSNYITSDERGIIPAREALADSQNISALRLYNDILNRRPADLLVKMGFSKLHPDDFTNLATGIGALHEGVTVEENTNAFATFANGGQFVDSYMIDRIEDQDGNIIYQHEVAPTQVFSPETSYIITDMLRDVLTQGTGTLARNSLKFSSDFAAKTGTSQEYKDVWLVGYNPNISLGVWMGYDQPRTLYAFNNTYSQPSVRVNRLWATLMNAVYDVDPQFIDPQTSFKRPPNVVSASFCGISGLAPSAACSSAGLVRSDLFNAKVFVPSKPDDSFGSGSGSVVTIKGKTYNALSNTPAEFTRSGGVGINQAFITRMLGRLGGNPANLLPKNSSLSNSSVSAVDFPADSSPPATVSATVNGSTLSWSGSSNDVVGYRIYNVTNGGRSLVTSVLESTQSITVASGQAYVVVAVDITGLTSAQSNVVSTGGSESTPEPEENEEEQEPDQETPTTPPAEGNDNGTEENGNGSTNGNGSNSNGNGNNNGNGGTANPGEGSNGGNTSPPPPTNTPTQ</sequence>
<keyword evidence="9" id="KW-0573">Peptidoglycan synthesis</keyword>
<dbReference type="InterPro" id="IPR001460">
    <property type="entry name" value="PCN-bd_Tpept"/>
</dbReference>
<dbReference type="Gene3D" id="3.90.1310.40">
    <property type="match status" value="1"/>
</dbReference>
<dbReference type="GO" id="GO:0008955">
    <property type="term" value="F:peptidoglycan glycosyltransferase activity"/>
    <property type="evidence" value="ECO:0007669"/>
    <property type="project" value="UniProtKB-EC"/>
</dbReference>
<dbReference type="Gene3D" id="3.40.710.10">
    <property type="entry name" value="DD-peptidase/beta-lactamase superfamily"/>
    <property type="match status" value="1"/>
</dbReference>
<evidence type="ECO:0000256" key="5">
    <source>
        <dbReference type="ARBA" id="ARBA00022679"/>
    </source>
</evidence>
<keyword evidence="4" id="KW-0328">Glycosyltransferase</keyword>
<evidence type="ECO:0000313" key="21">
    <source>
        <dbReference type="Proteomes" id="UP000037977"/>
    </source>
</evidence>
<evidence type="ECO:0000256" key="1">
    <source>
        <dbReference type="ARBA" id="ARBA00022475"/>
    </source>
</evidence>
<dbReference type="PANTHER" id="PTHR32282">
    <property type="entry name" value="BINDING PROTEIN TRANSPEPTIDASE, PUTATIVE-RELATED"/>
    <property type="match status" value="1"/>
</dbReference>
<dbReference type="STRING" id="33935.ADM90_19610"/>
<feature type="domain" description="Glycosyl transferase family 51" evidence="19">
    <location>
        <begin position="93"/>
        <end position="279"/>
    </location>
</feature>
<feature type="compositionally biased region" description="Low complexity" evidence="16">
    <location>
        <begin position="932"/>
        <end position="965"/>
    </location>
</feature>
<evidence type="ECO:0000313" key="20">
    <source>
        <dbReference type="EMBL" id="KOY81336.1"/>
    </source>
</evidence>
<dbReference type="SUPFAM" id="SSF56601">
    <property type="entry name" value="beta-lactamase/transpeptidase-like"/>
    <property type="match status" value="1"/>
</dbReference>
<dbReference type="PANTHER" id="PTHR32282:SF32">
    <property type="entry name" value="PENICILLIN-BINDING PROTEIN 2A"/>
    <property type="match status" value="1"/>
</dbReference>
<keyword evidence="8" id="KW-0133">Cell shape</keyword>
<dbReference type="GO" id="GO:0008360">
    <property type="term" value="P:regulation of cell shape"/>
    <property type="evidence" value="ECO:0007669"/>
    <property type="project" value="UniProtKB-KW"/>
</dbReference>
<dbReference type="InterPro" id="IPR001264">
    <property type="entry name" value="Glyco_trans_51"/>
</dbReference>
<dbReference type="GO" id="GO:0071555">
    <property type="term" value="P:cell wall organization"/>
    <property type="evidence" value="ECO:0007669"/>
    <property type="project" value="UniProtKB-KW"/>
</dbReference>
<dbReference type="InterPro" id="IPR050396">
    <property type="entry name" value="Glycosyltr_51/Transpeptidase"/>
</dbReference>
<evidence type="ECO:0000256" key="6">
    <source>
        <dbReference type="ARBA" id="ARBA00022692"/>
    </source>
</evidence>
<keyword evidence="12" id="KW-0511">Multifunctional enzyme</keyword>
<dbReference type="GO" id="GO:0006508">
    <property type="term" value="P:proteolysis"/>
    <property type="evidence" value="ECO:0007669"/>
    <property type="project" value="UniProtKB-KW"/>
</dbReference>
<evidence type="ECO:0000259" key="18">
    <source>
        <dbReference type="Pfam" id="PF00905"/>
    </source>
</evidence>
<feature type="compositionally biased region" description="Gly residues" evidence="16">
    <location>
        <begin position="966"/>
        <end position="982"/>
    </location>
</feature>
<keyword evidence="5 20" id="KW-0808">Transferase</keyword>
<evidence type="ECO:0000256" key="12">
    <source>
        <dbReference type="ARBA" id="ARBA00023268"/>
    </source>
</evidence>
<dbReference type="OrthoDB" id="9766909at2"/>
<dbReference type="InterPro" id="IPR012338">
    <property type="entry name" value="Beta-lactam/transpept-like"/>
</dbReference>
<evidence type="ECO:0000256" key="11">
    <source>
        <dbReference type="ARBA" id="ARBA00023136"/>
    </source>
</evidence>
<evidence type="ECO:0000256" key="3">
    <source>
        <dbReference type="ARBA" id="ARBA00022670"/>
    </source>
</evidence>
<evidence type="ECO:0000256" key="16">
    <source>
        <dbReference type="SAM" id="MobiDB-lite"/>
    </source>
</evidence>
<reference evidence="20 21" key="1">
    <citation type="submission" date="2015-07" db="EMBL/GenBank/DDBJ databases">
        <title>Genome sequencing project for genomic taxonomy and phylogenomics of Bacillus-like bacteria.</title>
        <authorList>
            <person name="Liu B."/>
            <person name="Wang J."/>
            <person name="Zhu Y."/>
            <person name="Liu G."/>
            <person name="Chen Q."/>
            <person name="Chen Z."/>
            <person name="Che J."/>
            <person name="Ge C."/>
            <person name="Shi H."/>
            <person name="Pan Z."/>
            <person name="Liu X."/>
        </authorList>
    </citation>
    <scope>NUCLEOTIDE SEQUENCE [LARGE SCALE GENOMIC DNA]</scope>
    <source>
        <strain evidence="20 21">DSM 54</strain>
    </source>
</reference>
<feature type="domain" description="Penicillin-binding protein transpeptidase" evidence="18">
    <location>
        <begin position="418"/>
        <end position="658"/>
    </location>
</feature>
<evidence type="ECO:0000256" key="13">
    <source>
        <dbReference type="ARBA" id="ARBA00023316"/>
    </source>
</evidence>
<evidence type="ECO:0000259" key="19">
    <source>
        <dbReference type="Pfam" id="PF00912"/>
    </source>
</evidence>
<dbReference type="EMBL" id="LGCI01000010">
    <property type="protein sequence ID" value="KOY81336.1"/>
    <property type="molecule type" value="Genomic_DNA"/>
</dbReference>
<feature type="compositionally biased region" description="Polar residues" evidence="16">
    <location>
        <begin position="905"/>
        <end position="914"/>
    </location>
</feature>
<keyword evidence="13" id="KW-0961">Cell wall biogenesis/degradation</keyword>
<protein>
    <submittedName>
        <fullName evidence="20">Peptidoglycan glycosyltransferase</fullName>
    </submittedName>
</protein>
<evidence type="ECO:0000256" key="10">
    <source>
        <dbReference type="ARBA" id="ARBA00022989"/>
    </source>
</evidence>
<dbReference type="GO" id="GO:0008658">
    <property type="term" value="F:penicillin binding"/>
    <property type="evidence" value="ECO:0007669"/>
    <property type="project" value="InterPro"/>
</dbReference>
<evidence type="ECO:0000256" key="9">
    <source>
        <dbReference type="ARBA" id="ARBA00022984"/>
    </source>
</evidence>
<feature type="region of interest" description="Disordered" evidence="16">
    <location>
        <begin position="905"/>
        <end position="996"/>
    </location>
</feature>
<dbReference type="InterPro" id="IPR013783">
    <property type="entry name" value="Ig-like_fold"/>
</dbReference>
<dbReference type="Proteomes" id="UP000037977">
    <property type="component" value="Unassembled WGS sequence"/>
</dbReference>
<proteinExistence type="predicted"/>
<dbReference type="Pfam" id="PF00905">
    <property type="entry name" value="Transpeptidase"/>
    <property type="match status" value="1"/>
</dbReference>
<dbReference type="AlphaFoldDB" id="A0A0M9DIW2"/>
<gene>
    <name evidence="20" type="ORF">ADM90_19610</name>
</gene>
<evidence type="ECO:0000256" key="7">
    <source>
        <dbReference type="ARBA" id="ARBA00022801"/>
    </source>
</evidence>
<keyword evidence="7" id="KW-0378">Hydrolase</keyword>
<keyword evidence="21" id="KW-1185">Reference proteome</keyword>
<name>A0A0M9DIW2_9BACI</name>
<evidence type="ECO:0000256" key="8">
    <source>
        <dbReference type="ARBA" id="ARBA00022960"/>
    </source>
</evidence>
<evidence type="ECO:0000256" key="2">
    <source>
        <dbReference type="ARBA" id="ARBA00022645"/>
    </source>
</evidence>
<feature type="compositionally biased region" description="Acidic residues" evidence="16">
    <location>
        <begin position="918"/>
        <end position="931"/>
    </location>
</feature>
<keyword evidence="10 17" id="KW-1133">Transmembrane helix</keyword>
<evidence type="ECO:0000256" key="15">
    <source>
        <dbReference type="ARBA" id="ARBA00049902"/>
    </source>
</evidence>
<comment type="catalytic activity">
    <reaction evidence="15">
        <text>[GlcNAc-(1-&gt;4)-Mur2Ac(oyl-L-Ala-gamma-D-Glu-L-Lys-D-Ala-D-Ala)](n)-di-trans,octa-cis-undecaprenyl diphosphate + beta-D-GlcNAc-(1-&gt;4)-Mur2Ac(oyl-L-Ala-gamma-D-Glu-L-Lys-D-Ala-D-Ala)-di-trans,octa-cis-undecaprenyl diphosphate = [GlcNAc-(1-&gt;4)-Mur2Ac(oyl-L-Ala-gamma-D-Glu-L-Lys-D-Ala-D-Ala)](n+1)-di-trans,octa-cis-undecaprenyl diphosphate + di-trans,octa-cis-undecaprenyl diphosphate + H(+)</text>
        <dbReference type="Rhea" id="RHEA:23708"/>
        <dbReference type="Rhea" id="RHEA-COMP:9602"/>
        <dbReference type="Rhea" id="RHEA-COMP:9603"/>
        <dbReference type="ChEBI" id="CHEBI:15378"/>
        <dbReference type="ChEBI" id="CHEBI:58405"/>
        <dbReference type="ChEBI" id="CHEBI:60033"/>
        <dbReference type="ChEBI" id="CHEBI:78435"/>
        <dbReference type="EC" id="2.4.99.28"/>
    </reaction>
</comment>
<keyword evidence="3" id="KW-0645">Protease</keyword>
<dbReference type="InterPro" id="IPR036950">
    <property type="entry name" value="PBP_transglycosylase"/>
</dbReference>
<feature type="transmembrane region" description="Helical" evidence="17">
    <location>
        <begin position="30"/>
        <end position="58"/>
    </location>
</feature>
<keyword evidence="1" id="KW-1003">Cell membrane</keyword>
<dbReference type="PATRIC" id="fig|33935.3.peg.2747"/>
<comment type="caution">
    <text evidence="20">The sequence shown here is derived from an EMBL/GenBank/DDBJ whole genome shotgun (WGS) entry which is preliminary data.</text>
</comment>
<dbReference type="Pfam" id="PF00912">
    <property type="entry name" value="Transgly"/>
    <property type="match status" value="1"/>
</dbReference>
<evidence type="ECO:0000256" key="14">
    <source>
        <dbReference type="ARBA" id="ARBA00034000"/>
    </source>
</evidence>
<dbReference type="InterPro" id="IPR023346">
    <property type="entry name" value="Lysozyme-like_dom_sf"/>
</dbReference>
<keyword evidence="11 17" id="KW-0472">Membrane</keyword>
<dbReference type="GO" id="GO:0009252">
    <property type="term" value="P:peptidoglycan biosynthetic process"/>
    <property type="evidence" value="ECO:0007669"/>
    <property type="project" value="UniProtKB-KW"/>
</dbReference>
<dbReference type="SUPFAM" id="SSF53955">
    <property type="entry name" value="Lysozyme-like"/>
    <property type="match status" value="1"/>
</dbReference>
<keyword evidence="6 17" id="KW-0812">Transmembrane</keyword>
<dbReference type="GO" id="GO:0030288">
    <property type="term" value="C:outer membrane-bounded periplasmic space"/>
    <property type="evidence" value="ECO:0007669"/>
    <property type="project" value="TreeGrafter"/>
</dbReference>
<dbReference type="Gene3D" id="1.10.3810.10">
    <property type="entry name" value="Biosynthetic peptidoglycan transglycosylase-like"/>
    <property type="match status" value="1"/>
</dbReference>
<evidence type="ECO:0000256" key="17">
    <source>
        <dbReference type="SAM" id="Phobius"/>
    </source>
</evidence>
<evidence type="ECO:0000256" key="4">
    <source>
        <dbReference type="ARBA" id="ARBA00022676"/>
    </source>
</evidence>
<comment type="catalytic activity">
    <reaction evidence="14">
        <text>Preferential cleavage: (Ac)2-L-Lys-D-Ala-|-D-Ala. Also transpeptidation of peptidyl-alanyl moieties that are N-acyl substituents of D-alanine.</text>
        <dbReference type="EC" id="3.4.16.4"/>
    </reaction>
</comment>
<organism evidence="20 21">
    <name type="scientific">Lysinibacillus macroides</name>
    <dbReference type="NCBI Taxonomy" id="33935"/>
    <lineage>
        <taxon>Bacteria</taxon>
        <taxon>Bacillati</taxon>
        <taxon>Bacillota</taxon>
        <taxon>Bacilli</taxon>
        <taxon>Bacillales</taxon>
        <taxon>Bacillaceae</taxon>
        <taxon>Lysinibacillus</taxon>
    </lineage>
</organism>
<dbReference type="GO" id="GO:0009002">
    <property type="term" value="F:serine-type D-Ala-D-Ala carboxypeptidase activity"/>
    <property type="evidence" value="ECO:0007669"/>
    <property type="project" value="UniProtKB-EC"/>
</dbReference>